<organism evidence="1 2">
    <name type="scientific">Oceanobacter antarcticus</name>
    <dbReference type="NCBI Taxonomy" id="3133425"/>
    <lineage>
        <taxon>Bacteria</taxon>
        <taxon>Pseudomonadati</taxon>
        <taxon>Pseudomonadota</taxon>
        <taxon>Gammaproteobacteria</taxon>
        <taxon>Oceanospirillales</taxon>
        <taxon>Oceanospirillaceae</taxon>
        <taxon>Oceanobacter</taxon>
    </lineage>
</organism>
<dbReference type="RefSeq" id="WP_416205707.1">
    <property type="nucleotide sequence ID" value="NZ_JBBKTX010000008.1"/>
</dbReference>
<gene>
    <name evidence="1" type="ORF">WG929_08415</name>
</gene>
<dbReference type="InterPro" id="IPR008551">
    <property type="entry name" value="TANGO2"/>
</dbReference>
<keyword evidence="2" id="KW-1185">Reference proteome</keyword>
<dbReference type="Proteomes" id="UP001620597">
    <property type="component" value="Unassembled WGS sequence"/>
</dbReference>
<dbReference type="Pfam" id="PF05742">
    <property type="entry name" value="TANGO2"/>
    <property type="match status" value="1"/>
</dbReference>
<sequence length="248" mass="27867">MCLIVFDWQPGAEQWLALAANRDEFHARPTAPLHRWPGQPTLLAGQDLQQGGTWLGITLDLRFAAVTNIRLPDPPANARSRGELVTRYLSSTQTPAAFARSLLSEASQYGRFNLLCGTPEQLWYITNTPQPTAHAVTPGQHVLSNARLDSDWPKAQLARTQLQTWQGDQHQLTRLLNRRTPWPDHCLPDTGVTAELERLLSAQFITSARYGTRSSSSLIGRRQRLAIEEQLWLENGESGQSRRFLVPD</sequence>
<accession>A0ABW8NHM8</accession>
<reference evidence="1 2" key="1">
    <citation type="submission" date="2024-03" db="EMBL/GenBank/DDBJ databases">
        <title>High-quality draft genome sequence of Oceanobacter sp. wDCs-4.</title>
        <authorList>
            <person name="Dong C."/>
        </authorList>
    </citation>
    <scope>NUCLEOTIDE SEQUENCE [LARGE SCALE GENOMIC DNA]</scope>
    <source>
        <strain evidence="2">wDCs-4</strain>
    </source>
</reference>
<dbReference type="PANTHER" id="PTHR17985">
    <property type="entry name" value="SER/THR-RICH PROTEIN T10 IN DGCR REGION"/>
    <property type="match status" value="1"/>
</dbReference>
<evidence type="ECO:0000313" key="2">
    <source>
        <dbReference type="Proteomes" id="UP001620597"/>
    </source>
</evidence>
<proteinExistence type="predicted"/>
<dbReference type="PANTHER" id="PTHR17985:SF8">
    <property type="entry name" value="TRANSPORT AND GOLGI ORGANIZATION PROTEIN 2 HOMOLOG"/>
    <property type="match status" value="1"/>
</dbReference>
<dbReference type="EMBL" id="JBBKTX010000008">
    <property type="protein sequence ID" value="MFK4752430.1"/>
    <property type="molecule type" value="Genomic_DNA"/>
</dbReference>
<evidence type="ECO:0000313" key="1">
    <source>
        <dbReference type="EMBL" id="MFK4752430.1"/>
    </source>
</evidence>
<comment type="caution">
    <text evidence="1">The sequence shown here is derived from an EMBL/GenBank/DDBJ whole genome shotgun (WGS) entry which is preliminary data.</text>
</comment>
<name>A0ABW8NHM8_9GAMM</name>
<protein>
    <submittedName>
        <fullName evidence="1">NRDE family protein</fullName>
    </submittedName>
</protein>